<dbReference type="Proteomes" id="UP000823896">
    <property type="component" value="Unassembled WGS sequence"/>
</dbReference>
<organism evidence="2 3">
    <name type="scientific">Candidatus Merdibacter merdavium</name>
    <dbReference type="NCBI Taxonomy" id="2838692"/>
    <lineage>
        <taxon>Bacteria</taxon>
        <taxon>Bacillati</taxon>
        <taxon>Bacillota</taxon>
        <taxon>Erysipelotrichia</taxon>
        <taxon>Erysipelotrichales</taxon>
        <taxon>Erysipelotrichaceae</taxon>
        <taxon>Merdibacter</taxon>
    </lineage>
</organism>
<dbReference type="EMBL" id="DWWM01000001">
    <property type="protein sequence ID" value="HJC35544.1"/>
    <property type="molecule type" value="Genomic_DNA"/>
</dbReference>
<gene>
    <name evidence="2" type="ORF">H9702_00230</name>
</gene>
<feature type="transmembrane region" description="Helical" evidence="1">
    <location>
        <begin position="9"/>
        <end position="30"/>
    </location>
</feature>
<evidence type="ECO:0000313" key="3">
    <source>
        <dbReference type="Proteomes" id="UP000823896"/>
    </source>
</evidence>
<keyword evidence="1" id="KW-1133">Transmembrane helix</keyword>
<protein>
    <submittedName>
        <fullName evidence="2">Uncharacterized protein</fullName>
    </submittedName>
</protein>
<evidence type="ECO:0000256" key="1">
    <source>
        <dbReference type="SAM" id="Phobius"/>
    </source>
</evidence>
<keyword evidence="1" id="KW-0812">Transmembrane</keyword>
<dbReference type="AlphaFoldDB" id="A0A9D2NR92"/>
<accession>A0A9D2NR92</accession>
<sequence>MKRGCNEGFFTILGLLVLSLLLSFTQLLYWRAAALQQLSEAQGNITRYIEAWDMIARHLPQEQDEEAQTASSSYTENGLRIEITDMQALIWDNDKLLMRVTYDAQGITGVSYTV</sequence>
<reference evidence="2" key="2">
    <citation type="submission" date="2021-04" db="EMBL/GenBank/DDBJ databases">
        <authorList>
            <person name="Gilroy R."/>
        </authorList>
    </citation>
    <scope>NUCLEOTIDE SEQUENCE</scope>
    <source>
        <strain evidence="2">CHK187-11901</strain>
    </source>
</reference>
<keyword evidence="1" id="KW-0472">Membrane</keyword>
<reference evidence="2" key="1">
    <citation type="journal article" date="2021" name="PeerJ">
        <title>Extensive microbial diversity within the chicken gut microbiome revealed by metagenomics and culture.</title>
        <authorList>
            <person name="Gilroy R."/>
            <person name="Ravi A."/>
            <person name="Getino M."/>
            <person name="Pursley I."/>
            <person name="Horton D.L."/>
            <person name="Alikhan N.F."/>
            <person name="Baker D."/>
            <person name="Gharbi K."/>
            <person name="Hall N."/>
            <person name="Watson M."/>
            <person name="Adriaenssens E.M."/>
            <person name="Foster-Nyarko E."/>
            <person name="Jarju S."/>
            <person name="Secka A."/>
            <person name="Antonio M."/>
            <person name="Oren A."/>
            <person name="Chaudhuri R.R."/>
            <person name="La Ragione R."/>
            <person name="Hildebrand F."/>
            <person name="Pallen M.J."/>
        </authorList>
    </citation>
    <scope>NUCLEOTIDE SEQUENCE</scope>
    <source>
        <strain evidence="2">CHK187-11901</strain>
    </source>
</reference>
<comment type="caution">
    <text evidence="2">The sequence shown here is derived from an EMBL/GenBank/DDBJ whole genome shotgun (WGS) entry which is preliminary data.</text>
</comment>
<name>A0A9D2NR92_9FIRM</name>
<proteinExistence type="predicted"/>
<evidence type="ECO:0000313" key="2">
    <source>
        <dbReference type="EMBL" id="HJC35544.1"/>
    </source>
</evidence>